<name>A0ABS5QS11_9LACO</name>
<evidence type="ECO:0000313" key="3">
    <source>
        <dbReference type="Proteomes" id="UP000735205"/>
    </source>
</evidence>
<feature type="transmembrane region" description="Helical" evidence="1">
    <location>
        <begin position="9"/>
        <end position="31"/>
    </location>
</feature>
<keyword evidence="3" id="KW-1185">Reference proteome</keyword>
<proteinExistence type="predicted"/>
<organism evidence="2 3">
    <name type="scientific">Fructobacillus papyrifericola</name>
    <dbReference type="NCBI Taxonomy" id="2713172"/>
    <lineage>
        <taxon>Bacteria</taxon>
        <taxon>Bacillati</taxon>
        <taxon>Bacillota</taxon>
        <taxon>Bacilli</taxon>
        <taxon>Lactobacillales</taxon>
        <taxon>Lactobacillaceae</taxon>
        <taxon>Fructobacillus</taxon>
    </lineage>
</organism>
<evidence type="ECO:0000313" key="2">
    <source>
        <dbReference type="EMBL" id="MBS9335988.1"/>
    </source>
</evidence>
<comment type="caution">
    <text evidence="2">The sequence shown here is derived from an EMBL/GenBank/DDBJ whole genome shotgun (WGS) entry which is preliminary data.</text>
</comment>
<keyword evidence="1" id="KW-1133">Transmembrane helix</keyword>
<accession>A0ABS5QS11</accession>
<dbReference type="Proteomes" id="UP000735205">
    <property type="component" value="Unassembled WGS sequence"/>
</dbReference>
<feature type="transmembrane region" description="Helical" evidence="1">
    <location>
        <begin position="43"/>
        <end position="65"/>
    </location>
</feature>
<reference evidence="2 3" key="1">
    <citation type="submission" date="2020-02" db="EMBL/GenBank/DDBJ databases">
        <title>Fructobacillus sp. isolated from paper mulberry of Taiwan.</title>
        <authorList>
            <person name="Lin S.-T."/>
        </authorList>
    </citation>
    <scope>NUCLEOTIDE SEQUENCE [LARGE SCALE GENOMIC DNA]</scope>
    <source>
        <strain evidence="2 3">M1-21</strain>
    </source>
</reference>
<gene>
    <name evidence="2" type="ORF">G6R28_01895</name>
</gene>
<feature type="transmembrane region" description="Helical" evidence="1">
    <location>
        <begin position="120"/>
        <end position="143"/>
    </location>
</feature>
<feature type="transmembrane region" description="Helical" evidence="1">
    <location>
        <begin position="85"/>
        <end position="108"/>
    </location>
</feature>
<keyword evidence="1" id="KW-0472">Membrane</keyword>
<keyword evidence="1" id="KW-0812">Transmembrane</keyword>
<sequence>MPRNLKEELFFMLIMAGLMVLGMSIYNVYLAEGYQENFWSEILFGYPIALVVAMLLDGLLVGPLAKALAFKVIIPRFKSKEGLRIPITISLLMVAGMVSLMSVFGLVINGKPLSDYPTAWLLNLVVALPLQLVIVAPIARFALGKVQK</sequence>
<dbReference type="EMBL" id="JAAMFJ010000001">
    <property type="protein sequence ID" value="MBS9335988.1"/>
    <property type="molecule type" value="Genomic_DNA"/>
</dbReference>
<dbReference type="Pfam" id="PF11391">
    <property type="entry name" value="DUF2798"/>
    <property type="match status" value="2"/>
</dbReference>
<protein>
    <submittedName>
        <fullName evidence="2">DUF2798 domain-containing protein</fullName>
    </submittedName>
</protein>
<dbReference type="RefSeq" id="WP_213792549.1">
    <property type="nucleotide sequence ID" value="NZ_JAAMFJ010000001.1"/>
</dbReference>
<dbReference type="InterPro" id="IPR021529">
    <property type="entry name" value="DUF2798"/>
</dbReference>
<evidence type="ECO:0000256" key="1">
    <source>
        <dbReference type="SAM" id="Phobius"/>
    </source>
</evidence>